<evidence type="ECO:0000313" key="1">
    <source>
        <dbReference type="Proteomes" id="UP000095283"/>
    </source>
</evidence>
<dbReference type="Proteomes" id="UP000095283">
    <property type="component" value="Unplaced"/>
</dbReference>
<dbReference type="GO" id="GO:0106370">
    <property type="term" value="F:protein-L-histidine N-pros-methyltransferase activity"/>
    <property type="evidence" value="ECO:0007669"/>
    <property type="project" value="InterPro"/>
</dbReference>
<dbReference type="CDD" id="cd02440">
    <property type="entry name" value="AdoMet_MTases"/>
    <property type="match status" value="1"/>
</dbReference>
<keyword evidence="1" id="KW-1185">Reference proteome</keyword>
<name>A0A1I7WPJ0_HETBA</name>
<proteinExistence type="predicted"/>
<dbReference type="PANTHER" id="PTHR12890">
    <property type="entry name" value="DREV PROTEIN"/>
    <property type="match status" value="1"/>
</dbReference>
<dbReference type="Gene3D" id="3.40.50.150">
    <property type="entry name" value="Vaccinia Virus protein VP39"/>
    <property type="match status" value="1"/>
</dbReference>
<sequence length="316" mass="36408">MRLYRGQKISRALIDRQRAQDHIAIMDRSSWYLPKDSLLSSLLISTFHLSFLDVDTQKFLDDSTATSNDFCLQAYYALMSTILSFFVSKTSINGILNRGGMFLFSDTQIREFLNIPVEWDFKASKLLDLGAGDGEITKKFSSIYGKIYVTEMSQVMQWRLRQEGFNIVDVERWSSESRRYDLISALNLLDRHYNPQKLLADLHHAALYSNCLVLIGIVLPFKQYVEFHPSKKSSQPDTSLLLRGSSFEEQASSLVELEFIPHGFEVVRWTKLPYLCDGDFNRPFYMLNDAVFLLRAVPIPTNVTHPTSRISSHDEF</sequence>
<evidence type="ECO:0000313" key="2">
    <source>
        <dbReference type="WBParaSite" id="Hba_07053"/>
    </source>
</evidence>
<dbReference type="InterPro" id="IPR029063">
    <property type="entry name" value="SAM-dependent_MTases_sf"/>
</dbReference>
<dbReference type="PANTHER" id="PTHR12890:SF0">
    <property type="entry name" value="PROTEIN-L-HISTIDINE N-PROS-METHYLTRANSFERASE"/>
    <property type="match status" value="1"/>
</dbReference>
<dbReference type="WBParaSite" id="Hba_07053">
    <property type="protein sequence ID" value="Hba_07053"/>
    <property type="gene ID" value="Hba_07053"/>
</dbReference>
<protein>
    <submittedName>
        <fullName evidence="2">Methyltransferase-like protein 9</fullName>
    </submittedName>
</protein>
<dbReference type="Pfam" id="PF05219">
    <property type="entry name" value="DREV"/>
    <property type="match status" value="1"/>
</dbReference>
<dbReference type="InterPro" id="IPR007884">
    <property type="entry name" value="METL9"/>
</dbReference>
<accession>A0A1I7WPJ0</accession>
<dbReference type="SUPFAM" id="SSF53335">
    <property type="entry name" value="S-adenosyl-L-methionine-dependent methyltransferases"/>
    <property type="match status" value="1"/>
</dbReference>
<dbReference type="AlphaFoldDB" id="A0A1I7WPJ0"/>
<reference evidence="2" key="1">
    <citation type="submission" date="2016-11" db="UniProtKB">
        <authorList>
            <consortium name="WormBaseParasite"/>
        </authorList>
    </citation>
    <scope>IDENTIFICATION</scope>
</reference>
<organism evidence="1 2">
    <name type="scientific">Heterorhabditis bacteriophora</name>
    <name type="common">Entomopathogenic nematode worm</name>
    <dbReference type="NCBI Taxonomy" id="37862"/>
    <lineage>
        <taxon>Eukaryota</taxon>
        <taxon>Metazoa</taxon>
        <taxon>Ecdysozoa</taxon>
        <taxon>Nematoda</taxon>
        <taxon>Chromadorea</taxon>
        <taxon>Rhabditida</taxon>
        <taxon>Rhabditina</taxon>
        <taxon>Rhabditomorpha</taxon>
        <taxon>Strongyloidea</taxon>
        <taxon>Heterorhabditidae</taxon>
        <taxon>Heterorhabditis</taxon>
    </lineage>
</organism>